<comment type="caution">
    <text evidence="2">The sequence shown here is derived from an EMBL/GenBank/DDBJ whole genome shotgun (WGS) entry which is preliminary data.</text>
</comment>
<evidence type="ECO:0000313" key="2">
    <source>
        <dbReference type="EMBL" id="KAK7521804.1"/>
    </source>
</evidence>
<dbReference type="EMBL" id="JBBPHU010000002">
    <property type="protein sequence ID" value="KAK7521804.1"/>
    <property type="molecule type" value="Genomic_DNA"/>
</dbReference>
<proteinExistence type="predicted"/>
<gene>
    <name evidence="2" type="ORF">IWZ03DRAFT_101933</name>
</gene>
<evidence type="ECO:0000256" key="1">
    <source>
        <dbReference type="SAM" id="Phobius"/>
    </source>
</evidence>
<accession>A0ABR1KVF6</accession>
<evidence type="ECO:0000313" key="3">
    <source>
        <dbReference type="Proteomes" id="UP001363622"/>
    </source>
</evidence>
<keyword evidence="1" id="KW-1133">Transmembrane helix</keyword>
<reference evidence="2 3" key="1">
    <citation type="submission" date="2024-04" db="EMBL/GenBank/DDBJ databases">
        <title>Phyllosticta paracitricarpa is synonymous to the EU quarantine fungus P. citricarpa based on phylogenomic analyses.</title>
        <authorList>
            <consortium name="Lawrence Berkeley National Laboratory"/>
            <person name="Van Ingen-Buijs V.A."/>
            <person name="Van Westerhoven A.C."/>
            <person name="Haridas S."/>
            <person name="Skiadas P."/>
            <person name="Martin F."/>
            <person name="Groenewald J.Z."/>
            <person name="Crous P.W."/>
            <person name="Seidl M.F."/>
        </authorList>
    </citation>
    <scope>NUCLEOTIDE SEQUENCE [LARGE SCALE GENOMIC DNA]</scope>
    <source>
        <strain evidence="2 3">CBS 123371</strain>
    </source>
</reference>
<protein>
    <submittedName>
        <fullName evidence="2">Uncharacterized protein</fullName>
    </submittedName>
</protein>
<organism evidence="2 3">
    <name type="scientific">Phyllosticta citriasiana</name>
    <dbReference type="NCBI Taxonomy" id="595635"/>
    <lineage>
        <taxon>Eukaryota</taxon>
        <taxon>Fungi</taxon>
        <taxon>Dikarya</taxon>
        <taxon>Ascomycota</taxon>
        <taxon>Pezizomycotina</taxon>
        <taxon>Dothideomycetes</taxon>
        <taxon>Dothideomycetes incertae sedis</taxon>
        <taxon>Botryosphaeriales</taxon>
        <taxon>Phyllostictaceae</taxon>
        <taxon>Phyllosticta</taxon>
    </lineage>
</organism>
<feature type="transmembrane region" description="Helical" evidence="1">
    <location>
        <begin position="99"/>
        <end position="120"/>
    </location>
</feature>
<keyword evidence="3" id="KW-1185">Reference proteome</keyword>
<sequence length="154" mass="17396">MLQRSPTTVSQDIKKGRLMKLKRENENEMIQERQGNKTGNDATICVIVVVMDSHKTPLSLASRSLPFLLLTVASRRMNGNKGPATTNATYIHTCYTPRYALPCLTLLFLLSCTLLNLLAFRMDDLMLFYLFLTSHSHLFFTLTHLPASGPCEPY</sequence>
<keyword evidence="1" id="KW-0812">Transmembrane</keyword>
<name>A0ABR1KVF6_9PEZI</name>
<dbReference type="Proteomes" id="UP001363622">
    <property type="component" value="Unassembled WGS sequence"/>
</dbReference>
<keyword evidence="1" id="KW-0472">Membrane</keyword>